<comment type="caution">
    <text evidence="1">The sequence shown here is derived from an EMBL/GenBank/DDBJ whole genome shotgun (WGS) entry which is preliminary data.</text>
</comment>
<evidence type="ECO:0000313" key="2">
    <source>
        <dbReference type="Proteomes" id="UP001595921"/>
    </source>
</evidence>
<accession>A0ABD5PAZ6</accession>
<name>A0ABD5PAZ6_9EURY</name>
<keyword evidence="2" id="KW-1185">Reference proteome</keyword>
<dbReference type="EMBL" id="JBHSDS010000006">
    <property type="protein sequence ID" value="MFC4358067.1"/>
    <property type="molecule type" value="Genomic_DNA"/>
</dbReference>
<evidence type="ECO:0000313" key="1">
    <source>
        <dbReference type="EMBL" id="MFC4358067.1"/>
    </source>
</evidence>
<protein>
    <submittedName>
        <fullName evidence="1">Uncharacterized protein</fullName>
    </submittedName>
</protein>
<organism evidence="1 2">
    <name type="scientific">Halobium salinum</name>
    <dbReference type="NCBI Taxonomy" id="1364940"/>
    <lineage>
        <taxon>Archaea</taxon>
        <taxon>Methanobacteriati</taxon>
        <taxon>Methanobacteriota</taxon>
        <taxon>Stenosarchaea group</taxon>
        <taxon>Halobacteria</taxon>
        <taxon>Halobacteriales</taxon>
        <taxon>Haloferacaceae</taxon>
        <taxon>Halobium</taxon>
    </lineage>
</organism>
<dbReference type="RefSeq" id="WP_267624354.1">
    <property type="nucleotide sequence ID" value="NZ_JAODIW010000008.1"/>
</dbReference>
<gene>
    <name evidence="1" type="ORF">ACFO0N_08920</name>
</gene>
<reference evidence="1 2" key="1">
    <citation type="journal article" date="2019" name="Int. J. Syst. Evol. Microbiol.">
        <title>The Global Catalogue of Microorganisms (GCM) 10K type strain sequencing project: providing services to taxonomists for standard genome sequencing and annotation.</title>
        <authorList>
            <consortium name="The Broad Institute Genomics Platform"/>
            <consortium name="The Broad Institute Genome Sequencing Center for Infectious Disease"/>
            <person name="Wu L."/>
            <person name="Ma J."/>
        </authorList>
    </citation>
    <scope>NUCLEOTIDE SEQUENCE [LARGE SCALE GENOMIC DNA]</scope>
    <source>
        <strain evidence="1 2">CGMCC 1.12553</strain>
    </source>
</reference>
<dbReference type="Proteomes" id="UP001595921">
    <property type="component" value="Unassembled WGS sequence"/>
</dbReference>
<sequence>MLRTLLVRLREWVAVEDAEDRVEGTGEAVLDPAYSGRYTAERELRRLSDAADAETDRHDER</sequence>
<proteinExistence type="predicted"/>
<dbReference type="AlphaFoldDB" id="A0ABD5PAZ6"/>